<organism evidence="1 2">
    <name type="scientific">Halomonas llamarensis</name>
    <dbReference type="NCBI Taxonomy" id="2945104"/>
    <lineage>
        <taxon>Bacteria</taxon>
        <taxon>Pseudomonadati</taxon>
        <taxon>Pseudomonadota</taxon>
        <taxon>Gammaproteobacteria</taxon>
        <taxon>Oceanospirillales</taxon>
        <taxon>Halomonadaceae</taxon>
        <taxon>Halomonas</taxon>
    </lineage>
</organism>
<keyword evidence="2" id="KW-1185">Reference proteome</keyword>
<proteinExistence type="predicted"/>
<protein>
    <submittedName>
        <fullName evidence="1">Uncharacterized protein</fullName>
    </submittedName>
</protein>
<accession>A0ABT0SV14</accession>
<evidence type="ECO:0000313" key="1">
    <source>
        <dbReference type="EMBL" id="MCL7931675.1"/>
    </source>
</evidence>
<reference evidence="1" key="1">
    <citation type="submission" date="2022-05" db="EMBL/GenBank/DDBJ databases">
        <title>Halomonas geminus sp. nov. and Halomonas llamarensis sp. nov. isolated from high-altitude salars of the Atacama Desert.</title>
        <authorList>
            <person name="Hintersatz C."/>
            <person name="Rojas L.A."/>
            <person name="Wei T.-S."/>
            <person name="Kutschke S."/>
            <person name="Lehmann F."/>
            <person name="Jain R."/>
            <person name="Pollmann K."/>
        </authorList>
    </citation>
    <scope>NUCLEOTIDE SEQUENCE</scope>
    <source>
        <strain evidence="1">ATCHA</strain>
    </source>
</reference>
<gene>
    <name evidence="1" type="ORF">M8006_17110</name>
</gene>
<comment type="caution">
    <text evidence="1">The sequence shown here is derived from an EMBL/GenBank/DDBJ whole genome shotgun (WGS) entry which is preliminary data.</text>
</comment>
<dbReference type="Proteomes" id="UP001165308">
    <property type="component" value="Unassembled WGS sequence"/>
</dbReference>
<dbReference type="RefSeq" id="WP_250084333.1">
    <property type="nucleotide sequence ID" value="NZ_JAMJPJ010000052.1"/>
</dbReference>
<evidence type="ECO:0000313" key="2">
    <source>
        <dbReference type="Proteomes" id="UP001165308"/>
    </source>
</evidence>
<sequence>MSNMRLIIDNVHDSATLTATSEALPVAYTQRSGRAYPWRSADTGTQVIEATLMGPQYLDTGVLYRHNLSASATVQMEFLYDADVVRDTGVQSAAELIPPPLLRLGIDPWGASYNDKIPVAVQPYWITPTFATGYRITINDPANPDGYIQVGRVIAGLSFSPRYNFSYGVKLEWVEQVEHRRTEGGSLRSIGEGLARRLTLELNYLPEADRTTLTTELVKRGKGADIFISLYPEQGGIKEIEHTFLARRDTSYAHTHDFYNNWQSSLPFLEV</sequence>
<dbReference type="EMBL" id="JAMJPJ010000052">
    <property type="protein sequence ID" value="MCL7931675.1"/>
    <property type="molecule type" value="Genomic_DNA"/>
</dbReference>
<name>A0ABT0SV14_9GAMM</name>